<dbReference type="KEGG" id="abe:ARB_04085"/>
<feature type="compositionally biased region" description="Basic residues" evidence="1">
    <location>
        <begin position="1"/>
        <end position="11"/>
    </location>
</feature>
<dbReference type="GeneID" id="9522292"/>
<dbReference type="HOGENOM" id="CLU_1526248_0_0_1"/>
<dbReference type="RefSeq" id="XP_003017208.1">
    <property type="nucleotide sequence ID" value="XM_003017162.1"/>
</dbReference>
<feature type="region of interest" description="Disordered" evidence="1">
    <location>
        <begin position="150"/>
        <end position="176"/>
    </location>
</feature>
<sequence>MGFKERSRRKDRSPWTRIAKTVDQPQQQQQRGRSSRRSTRRGSKRDARQQQQKDRHSLARRDRVESRDMRDDGGHSHKPQGEATAAKRKTLLLLPAQSRDGQLRMFLFSLFSSLRLFLLLLLLFFSFCCLFSAATKRFLDVFEVEEKERKIKEKKEKKPKGAEDHSDSLAVTVGGS</sequence>
<evidence type="ECO:0000256" key="2">
    <source>
        <dbReference type="SAM" id="Phobius"/>
    </source>
</evidence>
<keyword evidence="2" id="KW-0812">Transmembrane</keyword>
<organism evidence="3 4">
    <name type="scientific">Arthroderma benhamiae (strain ATCC MYA-4681 / CBS 112371)</name>
    <name type="common">Trichophyton mentagrophytes</name>
    <dbReference type="NCBI Taxonomy" id="663331"/>
    <lineage>
        <taxon>Eukaryota</taxon>
        <taxon>Fungi</taxon>
        <taxon>Dikarya</taxon>
        <taxon>Ascomycota</taxon>
        <taxon>Pezizomycotina</taxon>
        <taxon>Eurotiomycetes</taxon>
        <taxon>Eurotiomycetidae</taxon>
        <taxon>Onygenales</taxon>
        <taxon>Arthrodermataceae</taxon>
        <taxon>Trichophyton</taxon>
    </lineage>
</organism>
<reference evidence="4" key="1">
    <citation type="journal article" date="2011" name="Genome Biol.">
        <title>Comparative and functional genomics provide insights into the pathogenicity of dermatophytic fungi.</title>
        <authorList>
            <person name="Burmester A."/>
            <person name="Shelest E."/>
            <person name="Gloeckner G."/>
            <person name="Heddergott C."/>
            <person name="Schindler S."/>
            <person name="Staib P."/>
            <person name="Heidel A."/>
            <person name="Felder M."/>
            <person name="Petzold A."/>
            <person name="Szafranski K."/>
            <person name="Feuermann M."/>
            <person name="Pedruzzi I."/>
            <person name="Priebe S."/>
            <person name="Groth M."/>
            <person name="Winkler R."/>
            <person name="Li W."/>
            <person name="Kniemeyer O."/>
            <person name="Schroeckh V."/>
            <person name="Hertweck C."/>
            <person name="Hube B."/>
            <person name="White T.C."/>
            <person name="Platzer M."/>
            <person name="Guthke R."/>
            <person name="Heitman J."/>
            <person name="Woestemeyer J."/>
            <person name="Zipfel P.F."/>
            <person name="Monod M."/>
            <person name="Brakhage A.A."/>
        </authorList>
    </citation>
    <scope>NUCLEOTIDE SEQUENCE [LARGE SCALE GENOMIC DNA]</scope>
    <source>
        <strain evidence="4">ATCC MYA-4681 / CBS 112371</strain>
    </source>
</reference>
<evidence type="ECO:0000256" key="1">
    <source>
        <dbReference type="SAM" id="MobiDB-lite"/>
    </source>
</evidence>
<protein>
    <recommendedName>
        <fullName evidence="5">Transmembrane protein</fullName>
    </recommendedName>
</protein>
<feature type="compositionally biased region" description="Basic and acidic residues" evidence="1">
    <location>
        <begin position="150"/>
        <end position="167"/>
    </location>
</feature>
<keyword evidence="4" id="KW-1185">Reference proteome</keyword>
<evidence type="ECO:0008006" key="5">
    <source>
        <dbReference type="Google" id="ProtNLM"/>
    </source>
</evidence>
<keyword evidence="2" id="KW-0472">Membrane</keyword>
<dbReference type="EMBL" id="ABSU01000001">
    <property type="protein sequence ID" value="EFE36563.1"/>
    <property type="molecule type" value="Genomic_DNA"/>
</dbReference>
<feature type="region of interest" description="Disordered" evidence="1">
    <location>
        <begin position="1"/>
        <end position="86"/>
    </location>
</feature>
<accession>D4AIJ0</accession>
<evidence type="ECO:0000313" key="3">
    <source>
        <dbReference type="EMBL" id="EFE36563.1"/>
    </source>
</evidence>
<name>D4AIJ0_ARTBC</name>
<feature type="transmembrane region" description="Helical" evidence="2">
    <location>
        <begin position="114"/>
        <end position="134"/>
    </location>
</feature>
<feature type="compositionally biased region" description="Basic and acidic residues" evidence="1">
    <location>
        <begin position="44"/>
        <end position="75"/>
    </location>
</feature>
<keyword evidence="2" id="KW-1133">Transmembrane helix</keyword>
<gene>
    <name evidence="3" type="ORF">ARB_04085</name>
</gene>
<feature type="compositionally biased region" description="Basic residues" evidence="1">
    <location>
        <begin position="33"/>
        <end position="43"/>
    </location>
</feature>
<dbReference type="AlphaFoldDB" id="D4AIJ0"/>
<dbReference type="Proteomes" id="UP000008866">
    <property type="component" value="Unassembled WGS sequence"/>
</dbReference>
<evidence type="ECO:0000313" key="4">
    <source>
        <dbReference type="Proteomes" id="UP000008866"/>
    </source>
</evidence>
<comment type="caution">
    <text evidence="3">The sequence shown here is derived from an EMBL/GenBank/DDBJ whole genome shotgun (WGS) entry which is preliminary data.</text>
</comment>
<proteinExistence type="predicted"/>